<accession>A0A2H0LV19</accession>
<evidence type="ECO:0000313" key="9">
    <source>
        <dbReference type="Proteomes" id="UP000229641"/>
    </source>
</evidence>
<evidence type="ECO:0000259" key="6">
    <source>
        <dbReference type="Pfam" id="PF01509"/>
    </source>
</evidence>
<keyword evidence="3 5" id="KW-0819">tRNA processing</keyword>
<dbReference type="InterPro" id="IPR014780">
    <property type="entry name" value="tRNA_psdUridine_synth_TruB"/>
</dbReference>
<sequence length="219" mass="24384">MDGILIINKPQGITSHDVVDFVRKRFNMKKVGHAGSLDPLATGVLLILLGRATRLFNSFTKMDKIYEATLTLGSMTDTGDSCGKIIKTFSCGNITESKIKEVLEKFIGKMRQVPPMVSALKYKGKPLYKLARAGIEVPRSPREITIYEIKLLEFFMPNISFEVKCSKGTYVRTLGEDIASALGCGGHISKITRIAIGEFHIEDSVFLDKINESHLRAWQ</sequence>
<evidence type="ECO:0000256" key="2">
    <source>
        <dbReference type="ARBA" id="ARBA00005642"/>
    </source>
</evidence>
<dbReference type="SUPFAM" id="SSF55120">
    <property type="entry name" value="Pseudouridine synthase"/>
    <property type="match status" value="1"/>
</dbReference>
<evidence type="ECO:0000313" key="8">
    <source>
        <dbReference type="EMBL" id="PIQ88270.1"/>
    </source>
</evidence>
<dbReference type="PANTHER" id="PTHR13767:SF2">
    <property type="entry name" value="PSEUDOURIDYLATE SYNTHASE TRUB1"/>
    <property type="match status" value="1"/>
</dbReference>
<organism evidence="8 9">
    <name type="scientific">Candidatus Ghiorseimicrobium undicola</name>
    <dbReference type="NCBI Taxonomy" id="1974746"/>
    <lineage>
        <taxon>Bacteria</taxon>
        <taxon>Pseudomonadati</taxon>
        <taxon>Candidatus Omnitrophota</taxon>
        <taxon>Candidatus Ghiorseimicrobium</taxon>
    </lineage>
</organism>
<protein>
    <recommendedName>
        <fullName evidence="5">tRNA pseudouridine synthase B</fullName>
        <ecNumber evidence="5">5.4.99.25</ecNumber>
    </recommendedName>
    <alternativeName>
        <fullName evidence="5">tRNA pseudouridine(55) synthase</fullName>
        <shortName evidence="5">Psi55 synthase</shortName>
    </alternativeName>
    <alternativeName>
        <fullName evidence="5">tRNA pseudouridylate synthase</fullName>
    </alternativeName>
    <alternativeName>
        <fullName evidence="5">tRNA-uridine isomerase</fullName>
    </alternativeName>
</protein>
<dbReference type="Gene3D" id="3.30.2350.10">
    <property type="entry name" value="Pseudouridine synthase"/>
    <property type="match status" value="1"/>
</dbReference>
<dbReference type="NCBIfam" id="TIGR00431">
    <property type="entry name" value="TruB"/>
    <property type="match status" value="1"/>
</dbReference>
<dbReference type="CDD" id="cd02573">
    <property type="entry name" value="PseudoU_synth_EcTruB"/>
    <property type="match status" value="1"/>
</dbReference>
<dbReference type="HAMAP" id="MF_01080">
    <property type="entry name" value="TruB_bact"/>
    <property type="match status" value="1"/>
</dbReference>
<evidence type="ECO:0000256" key="4">
    <source>
        <dbReference type="ARBA" id="ARBA00023235"/>
    </source>
</evidence>
<evidence type="ECO:0000256" key="5">
    <source>
        <dbReference type="HAMAP-Rule" id="MF_01080"/>
    </source>
</evidence>
<dbReference type="InterPro" id="IPR020103">
    <property type="entry name" value="PsdUridine_synth_cat_dom_sf"/>
</dbReference>
<dbReference type="GO" id="GO:0003723">
    <property type="term" value="F:RNA binding"/>
    <property type="evidence" value="ECO:0007669"/>
    <property type="project" value="InterPro"/>
</dbReference>
<comment type="catalytic activity">
    <reaction evidence="1 5">
        <text>uridine(55) in tRNA = pseudouridine(55) in tRNA</text>
        <dbReference type="Rhea" id="RHEA:42532"/>
        <dbReference type="Rhea" id="RHEA-COMP:10101"/>
        <dbReference type="Rhea" id="RHEA-COMP:10102"/>
        <dbReference type="ChEBI" id="CHEBI:65314"/>
        <dbReference type="ChEBI" id="CHEBI:65315"/>
        <dbReference type="EC" id="5.4.99.25"/>
    </reaction>
</comment>
<comment type="caution">
    <text evidence="8">The sequence shown here is derived from an EMBL/GenBank/DDBJ whole genome shotgun (WGS) entry which is preliminary data.</text>
</comment>
<feature type="domain" description="tRNA pseudouridylate synthase B C-terminal" evidence="7">
    <location>
        <begin position="172"/>
        <end position="214"/>
    </location>
</feature>
<comment type="function">
    <text evidence="5">Responsible for synthesis of pseudouridine from uracil-55 in the psi GC loop of transfer RNAs.</text>
</comment>
<dbReference type="EMBL" id="PCWA01000111">
    <property type="protein sequence ID" value="PIQ88270.1"/>
    <property type="molecule type" value="Genomic_DNA"/>
</dbReference>
<evidence type="ECO:0000256" key="3">
    <source>
        <dbReference type="ARBA" id="ARBA00022694"/>
    </source>
</evidence>
<dbReference type="InterPro" id="IPR032819">
    <property type="entry name" value="TruB_C"/>
</dbReference>
<dbReference type="Pfam" id="PF16198">
    <property type="entry name" value="TruB_C_2"/>
    <property type="match status" value="1"/>
</dbReference>
<dbReference type="AlphaFoldDB" id="A0A2H0LV19"/>
<feature type="active site" description="Nucleophile" evidence="5">
    <location>
        <position position="38"/>
    </location>
</feature>
<keyword evidence="4 5" id="KW-0413">Isomerase</keyword>
<gene>
    <name evidence="5 8" type="primary">truB</name>
    <name evidence="8" type="ORF">COV72_09155</name>
</gene>
<dbReference type="Proteomes" id="UP000229641">
    <property type="component" value="Unassembled WGS sequence"/>
</dbReference>
<evidence type="ECO:0000256" key="1">
    <source>
        <dbReference type="ARBA" id="ARBA00000385"/>
    </source>
</evidence>
<feature type="domain" description="Pseudouridine synthase II N-terminal" evidence="6">
    <location>
        <begin position="23"/>
        <end position="171"/>
    </location>
</feature>
<comment type="similarity">
    <text evidence="2 5">Belongs to the pseudouridine synthase TruB family. Type 1 subfamily.</text>
</comment>
<name>A0A2H0LV19_9BACT</name>
<dbReference type="GO" id="GO:0031119">
    <property type="term" value="P:tRNA pseudouridine synthesis"/>
    <property type="evidence" value="ECO:0007669"/>
    <property type="project" value="UniProtKB-UniRule"/>
</dbReference>
<dbReference type="Pfam" id="PF01509">
    <property type="entry name" value="TruB_N"/>
    <property type="match status" value="1"/>
</dbReference>
<proteinExistence type="inferred from homology"/>
<evidence type="ECO:0000259" key="7">
    <source>
        <dbReference type="Pfam" id="PF16198"/>
    </source>
</evidence>
<dbReference type="GO" id="GO:1990481">
    <property type="term" value="P:mRNA pseudouridine synthesis"/>
    <property type="evidence" value="ECO:0007669"/>
    <property type="project" value="TreeGrafter"/>
</dbReference>
<dbReference type="PANTHER" id="PTHR13767">
    <property type="entry name" value="TRNA-PSEUDOURIDINE SYNTHASE"/>
    <property type="match status" value="1"/>
</dbReference>
<dbReference type="EC" id="5.4.99.25" evidence="5"/>
<dbReference type="InterPro" id="IPR002501">
    <property type="entry name" value="PsdUridine_synth_N"/>
</dbReference>
<dbReference type="GO" id="GO:0160148">
    <property type="term" value="F:tRNA pseudouridine(55) synthase activity"/>
    <property type="evidence" value="ECO:0007669"/>
    <property type="project" value="UniProtKB-EC"/>
</dbReference>
<reference evidence="8 9" key="1">
    <citation type="submission" date="2017-09" db="EMBL/GenBank/DDBJ databases">
        <title>Depth-based differentiation of microbial function through sediment-hosted aquifers and enrichment of novel symbionts in the deep terrestrial subsurface.</title>
        <authorList>
            <person name="Probst A.J."/>
            <person name="Ladd B."/>
            <person name="Jarett J.K."/>
            <person name="Geller-Mcgrath D.E."/>
            <person name="Sieber C.M."/>
            <person name="Emerson J.B."/>
            <person name="Anantharaman K."/>
            <person name="Thomas B.C."/>
            <person name="Malmstrom R."/>
            <person name="Stieglmeier M."/>
            <person name="Klingl A."/>
            <person name="Woyke T."/>
            <person name="Ryan C.M."/>
            <person name="Banfield J.F."/>
        </authorList>
    </citation>
    <scope>NUCLEOTIDE SEQUENCE [LARGE SCALE GENOMIC DNA]</scope>
    <source>
        <strain evidence="8">CG11_big_fil_rev_8_21_14_0_20_42_13</strain>
    </source>
</reference>